<reference evidence="2" key="1">
    <citation type="submission" date="2022-07" db="EMBL/GenBank/DDBJ databases">
        <authorList>
            <person name="Macas J."/>
            <person name="Novak P."/>
            <person name="Neumann P."/>
        </authorList>
    </citation>
    <scope>NUCLEOTIDE SEQUENCE</scope>
</reference>
<sequence length="441" mass="50213">MAGWNYPEIALEEFLKAIKGFVDMLILASGYQSSGSLAHWDSSNIKKALQWALLIEDVIGHLSSRDEYRDSLQEFNKNLCQIISNPYFPKGLEHLSSKTLKNARNLMLEHLIHSLPLRDPHLRALVAATVEMDSHKHMEKLLQNESRKLAFDSSRQLIEESSNTEANSATCSFSFITARELQRRLLGVSSVSATEKLLNILSHSVYCLSLSELGKNLPDGVANIGALMYSEMPVDPFTWSHMRSRNLSYFLDKRTIRMVSGASLIFSAPEDQRANVFGRLSILTDDDATFSEAVELLLLGCAARKWEVLIKHFMSTSYEPVTLSKLCKEVLNLMTGHCKNICCKDNMMSSKDISVVRFLEGWLSSRLHIWWNLSPILAAFAIPSWSLLFKSYIRELESHFRGDSSLTRFLFMFSKDGKELKECDIVDRMWCLYIYHIRGST</sequence>
<gene>
    <name evidence="2" type="ORF">CEURO_LOCUS12442</name>
</gene>
<dbReference type="InterPro" id="IPR035428">
    <property type="entry name" value="FANCF"/>
</dbReference>
<keyword evidence="1" id="KW-1133">Transmembrane helix</keyword>
<dbReference type="Proteomes" id="UP001152484">
    <property type="component" value="Unassembled WGS sequence"/>
</dbReference>
<dbReference type="AlphaFoldDB" id="A0A9P1EB17"/>
<name>A0A9P1EB17_CUSEU</name>
<evidence type="ECO:0000256" key="1">
    <source>
        <dbReference type="SAM" id="Phobius"/>
    </source>
</evidence>
<dbReference type="PANTHER" id="PTHR14449:SF2">
    <property type="entry name" value="FANCONI ANEMIA GROUP F PROTEIN"/>
    <property type="match status" value="1"/>
</dbReference>
<proteinExistence type="predicted"/>
<accession>A0A9P1EB17</accession>
<feature type="transmembrane region" description="Helical" evidence="1">
    <location>
        <begin position="369"/>
        <end position="389"/>
    </location>
</feature>
<comment type="caution">
    <text evidence="2">The sequence shown here is derived from an EMBL/GenBank/DDBJ whole genome shotgun (WGS) entry which is preliminary data.</text>
</comment>
<dbReference type="GO" id="GO:0043240">
    <property type="term" value="C:Fanconi anaemia nuclear complex"/>
    <property type="evidence" value="ECO:0007669"/>
    <property type="project" value="InterPro"/>
</dbReference>
<keyword evidence="1" id="KW-0812">Transmembrane</keyword>
<protein>
    <submittedName>
        <fullName evidence="2">Uncharacterized protein</fullName>
    </submittedName>
</protein>
<dbReference type="PANTHER" id="PTHR14449">
    <property type="entry name" value="FANCONI ANEMIA GROUP F PROTEIN FANCF"/>
    <property type="match status" value="1"/>
</dbReference>
<evidence type="ECO:0000313" key="3">
    <source>
        <dbReference type="Proteomes" id="UP001152484"/>
    </source>
</evidence>
<keyword evidence="3" id="KW-1185">Reference proteome</keyword>
<dbReference type="OrthoDB" id="1930482at2759"/>
<dbReference type="EMBL" id="CAMAPE010000031">
    <property type="protein sequence ID" value="CAH9093782.1"/>
    <property type="molecule type" value="Genomic_DNA"/>
</dbReference>
<dbReference type="GO" id="GO:0036297">
    <property type="term" value="P:interstrand cross-link repair"/>
    <property type="evidence" value="ECO:0007669"/>
    <property type="project" value="InterPro"/>
</dbReference>
<evidence type="ECO:0000313" key="2">
    <source>
        <dbReference type="EMBL" id="CAH9093782.1"/>
    </source>
</evidence>
<dbReference type="Pfam" id="PF11107">
    <property type="entry name" value="FANCF"/>
    <property type="match status" value="1"/>
</dbReference>
<organism evidence="2 3">
    <name type="scientific">Cuscuta europaea</name>
    <name type="common">European dodder</name>
    <dbReference type="NCBI Taxonomy" id="41803"/>
    <lineage>
        <taxon>Eukaryota</taxon>
        <taxon>Viridiplantae</taxon>
        <taxon>Streptophyta</taxon>
        <taxon>Embryophyta</taxon>
        <taxon>Tracheophyta</taxon>
        <taxon>Spermatophyta</taxon>
        <taxon>Magnoliopsida</taxon>
        <taxon>eudicotyledons</taxon>
        <taxon>Gunneridae</taxon>
        <taxon>Pentapetalae</taxon>
        <taxon>asterids</taxon>
        <taxon>lamiids</taxon>
        <taxon>Solanales</taxon>
        <taxon>Convolvulaceae</taxon>
        <taxon>Cuscuteae</taxon>
        <taxon>Cuscuta</taxon>
        <taxon>Cuscuta subgen. Cuscuta</taxon>
    </lineage>
</organism>
<keyword evidence="1" id="KW-0472">Membrane</keyword>